<protein>
    <submittedName>
        <fullName evidence="8">Uncharacterized protein</fullName>
    </submittedName>
</protein>
<keyword evidence="2 5" id="KW-0238">DNA-binding</keyword>
<feature type="region of interest" description="Disordered" evidence="7">
    <location>
        <begin position="112"/>
        <end position="223"/>
    </location>
</feature>
<dbReference type="Proteomes" id="UP000749559">
    <property type="component" value="Unassembled WGS sequence"/>
</dbReference>
<dbReference type="InterPro" id="IPR042982">
    <property type="entry name" value="GBX-1/2"/>
</dbReference>
<dbReference type="PANTHER" id="PTHR24334:SF0">
    <property type="entry name" value="HOMEOBOX PROTEIN UNPLUGGED"/>
    <property type="match status" value="1"/>
</dbReference>
<evidence type="ECO:0000313" key="9">
    <source>
        <dbReference type="Proteomes" id="UP000749559"/>
    </source>
</evidence>
<keyword evidence="4 5" id="KW-0539">Nucleus</keyword>
<dbReference type="PRINTS" id="PR00024">
    <property type="entry name" value="HOMEOBOX"/>
</dbReference>
<reference evidence="8" key="1">
    <citation type="submission" date="2022-03" db="EMBL/GenBank/DDBJ databases">
        <authorList>
            <person name="Martin C."/>
        </authorList>
    </citation>
    <scope>NUCLEOTIDE SEQUENCE</scope>
</reference>
<feature type="compositionally biased region" description="Polar residues" evidence="7">
    <location>
        <begin position="150"/>
        <end position="163"/>
    </location>
</feature>
<dbReference type="Gene3D" id="1.10.10.60">
    <property type="entry name" value="Homeodomain-like"/>
    <property type="match status" value="1"/>
</dbReference>
<dbReference type="GO" id="GO:0000981">
    <property type="term" value="F:DNA-binding transcription factor activity, RNA polymerase II-specific"/>
    <property type="evidence" value="ECO:0007669"/>
    <property type="project" value="InterPro"/>
</dbReference>
<keyword evidence="9" id="KW-1185">Reference proteome</keyword>
<dbReference type="Pfam" id="PF00046">
    <property type="entry name" value="Homeodomain"/>
    <property type="match status" value="1"/>
</dbReference>
<comment type="subcellular location">
    <subcellularLocation>
        <location evidence="1 5 6">Nucleus</location>
    </subcellularLocation>
</comment>
<feature type="compositionally biased region" description="Basic and acidic residues" evidence="7">
    <location>
        <begin position="112"/>
        <end position="128"/>
    </location>
</feature>
<comment type="caution">
    <text evidence="8">The sequence shown here is derived from an EMBL/GenBank/DDBJ whole genome shotgun (WGS) entry which is preliminary data.</text>
</comment>
<dbReference type="SMART" id="SM00389">
    <property type="entry name" value="HOX"/>
    <property type="match status" value="1"/>
</dbReference>
<dbReference type="OrthoDB" id="6159439at2759"/>
<feature type="region of interest" description="Disordered" evidence="7">
    <location>
        <begin position="276"/>
        <end position="302"/>
    </location>
</feature>
<keyword evidence="3 5" id="KW-0371">Homeobox</keyword>
<evidence type="ECO:0000256" key="2">
    <source>
        <dbReference type="ARBA" id="ARBA00023125"/>
    </source>
</evidence>
<dbReference type="InterPro" id="IPR020479">
    <property type="entry name" value="HD_metazoa"/>
</dbReference>
<dbReference type="PANTHER" id="PTHR24334">
    <property type="entry name" value="HOMEOBOX PROTEIN GBX"/>
    <property type="match status" value="1"/>
</dbReference>
<feature type="compositionally biased region" description="Polar residues" evidence="7">
    <location>
        <begin position="278"/>
        <end position="301"/>
    </location>
</feature>
<name>A0A8J1U9G2_OWEFU</name>
<evidence type="ECO:0000256" key="1">
    <source>
        <dbReference type="ARBA" id="ARBA00004123"/>
    </source>
</evidence>
<dbReference type="AlphaFoldDB" id="A0A8J1U9G2"/>
<feature type="compositionally biased region" description="Polar residues" evidence="7">
    <location>
        <begin position="170"/>
        <end position="187"/>
    </location>
</feature>
<evidence type="ECO:0000313" key="8">
    <source>
        <dbReference type="EMBL" id="CAH1773472.1"/>
    </source>
</evidence>
<feature type="DNA-binding region" description="Homeobox" evidence="5">
    <location>
        <begin position="217"/>
        <end position="276"/>
    </location>
</feature>
<evidence type="ECO:0000256" key="3">
    <source>
        <dbReference type="ARBA" id="ARBA00023155"/>
    </source>
</evidence>
<feature type="compositionally biased region" description="Acidic residues" evidence="7">
    <location>
        <begin position="198"/>
        <end position="211"/>
    </location>
</feature>
<evidence type="ECO:0000256" key="7">
    <source>
        <dbReference type="SAM" id="MobiDB-lite"/>
    </source>
</evidence>
<dbReference type="InterPro" id="IPR017970">
    <property type="entry name" value="Homeobox_CS"/>
</dbReference>
<sequence>MLQGTRFTTGLLPPTLIPTTGEVVQVPGPYGGYVFSQMASQQPTNYMQSNLVRFPMWPTEQIGLRNPSGKKVTVTPLPGPLIPTGALIRQTLPGQEIQNCNKSVYNPYEIDRNTENAKPDDQEGKDSQEETIGPEEDDQNKAVEDEHTTESSSYPQEPASSATGIAGDDTITSPRNSSQHVSFNPSVLDTRVPHGQMDVDDEPEDYDDDDAKVDSKSRRKRTAFSSEQLMELENEFQYKKYLSLQERCHLAKTLKLSEVQVKIWFQNRRAKWKRVKAGSSQNRAPSLPQRNGNTPQTTNCNKPKIIVPIPVHANRMTARNAKLF</sequence>
<evidence type="ECO:0000256" key="5">
    <source>
        <dbReference type="PROSITE-ProRule" id="PRU00108"/>
    </source>
</evidence>
<dbReference type="GO" id="GO:0051960">
    <property type="term" value="P:regulation of nervous system development"/>
    <property type="evidence" value="ECO:0007669"/>
    <property type="project" value="TreeGrafter"/>
</dbReference>
<dbReference type="GO" id="GO:0000977">
    <property type="term" value="F:RNA polymerase II transcription regulatory region sequence-specific DNA binding"/>
    <property type="evidence" value="ECO:0007669"/>
    <property type="project" value="TreeGrafter"/>
</dbReference>
<feature type="compositionally biased region" description="Basic and acidic residues" evidence="7">
    <location>
        <begin position="139"/>
        <end position="149"/>
    </location>
</feature>
<evidence type="ECO:0000256" key="4">
    <source>
        <dbReference type="ARBA" id="ARBA00023242"/>
    </source>
</evidence>
<dbReference type="GO" id="GO:0005634">
    <property type="term" value="C:nucleus"/>
    <property type="evidence" value="ECO:0007669"/>
    <property type="project" value="UniProtKB-SubCell"/>
</dbReference>
<evidence type="ECO:0000256" key="6">
    <source>
        <dbReference type="RuleBase" id="RU000682"/>
    </source>
</evidence>
<proteinExistence type="predicted"/>
<gene>
    <name evidence="8" type="ORF">OFUS_LOCUS1067</name>
</gene>
<organism evidence="8 9">
    <name type="scientific">Owenia fusiformis</name>
    <name type="common">Polychaete worm</name>
    <dbReference type="NCBI Taxonomy" id="6347"/>
    <lineage>
        <taxon>Eukaryota</taxon>
        <taxon>Metazoa</taxon>
        <taxon>Spiralia</taxon>
        <taxon>Lophotrochozoa</taxon>
        <taxon>Annelida</taxon>
        <taxon>Polychaeta</taxon>
        <taxon>Sedentaria</taxon>
        <taxon>Canalipalpata</taxon>
        <taxon>Sabellida</taxon>
        <taxon>Oweniida</taxon>
        <taxon>Oweniidae</taxon>
        <taxon>Owenia</taxon>
    </lineage>
</organism>
<dbReference type="EMBL" id="CAIIXF020000001">
    <property type="protein sequence ID" value="CAH1773472.1"/>
    <property type="molecule type" value="Genomic_DNA"/>
</dbReference>
<dbReference type="CDD" id="cd00086">
    <property type="entry name" value="homeodomain"/>
    <property type="match status" value="1"/>
</dbReference>
<dbReference type="InterPro" id="IPR001356">
    <property type="entry name" value="HD"/>
</dbReference>
<accession>A0A8J1U9G2</accession>
<dbReference type="PROSITE" id="PS00027">
    <property type="entry name" value="HOMEOBOX_1"/>
    <property type="match status" value="1"/>
</dbReference>
<dbReference type="InterPro" id="IPR009057">
    <property type="entry name" value="Homeodomain-like_sf"/>
</dbReference>
<dbReference type="SUPFAM" id="SSF46689">
    <property type="entry name" value="Homeodomain-like"/>
    <property type="match status" value="1"/>
</dbReference>
<dbReference type="PROSITE" id="PS50071">
    <property type="entry name" value="HOMEOBOX_2"/>
    <property type="match status" value="1"/>
</dbReference>